<dbReference type="PROSITE" id="PS51257">
    <property type="entry name" value="PROKAR_LIPOPROTEIN"/>
    <property type="match status" value="1"/>
</dbReference>
<dbReference type="Proteomes" id="UP000722625">
    <property type="component" value="Unassembled WGS sequence"/>
</dbReference>
<dbReference type="RefSeq" id="WP_213302383.1">
    <property type="nucleotide sequence ID" value="NZ_JAGYVZ010000014.1"/>
</dbReference>
<evidence type="ECO:0000313" key="2">
    <source>
        <dbReference type="EMBL" id="MBS7232452.1"/>
    </source>
</evidence>
<keyword evidence="3" id="KW-1185">Reference proteome</keyword>
<evidence type="ECO:0008006" key="4">
    <source>
        <dbReference type="Google" id="ProtNLM"/>
    </source>
</evidence>
<organism evidence="2 3">
    <name type="scientific">Flavobacterium psychroterrae</name>
    <dbReference type="NCBI Taxonomy" id="2133767"/>
    <lineage>
        <taxon>Bacteria</taxon>
        <taxon>Pseudomonadati</taxon>
        <taxon>Bacteroidota</taxon>
        <taxon>Flavobacteriia</taxon>
        <taxon>Flavobacteriales</taxon>
        <taxon>Flavobacteriaceae</taxon>
        <taxon>Flavobacterium</taxon>
    </lineage>
</organism>
<name>A0ABS5PDT2_9FLAO</name>
<dbReference type="EMBL" id="JAGYVZ010000014">
    <property type="protein sequence ID" value="MBS7232452.1"/>
    <property type="molecule type" value="Genomic_DNA"/>
</dbReference>
<keyword evidence="1" id="KW-0732">Signal</keyword>
<feature type="chain" id="PRO_5045601766" description="DUF4595 domain-containing protein" evidence="1">
    <location>
        <begin position="23"/>
        <end position="263"/>
    </location>
</feature>
<evidence type="ECO:0000256" key="1">
    <source>
        <dbReference type="SAM" id="SignalP"/>
    </source>
</evidence>
<gene>
    <name evidence="2" type="ORF">KHA90_15640</name>
</gene>
<comment type="caution">
    <text evidence="2">The sequence shown here is derived from an EMBL/GenBank/DDBJ whole genome shotgun (WGS) entry which is preliminary data.</text>
</comment>
<proteinExistence type="predicted"/>
<evidence type="ECO:0000313" key="3">
    <source>
        <dbReference type="Proteomes" id="UP000722625"/>
    </source>
</evidence>
<sequence>MKKLLLLFSALTLLLISCSSDEKSSSEDKSILPGTISYTYPSVYLGTNSKSTLSYDGNKLLTSIDESSKTVFTYTGKVITKQEKFAVDSKGLETKNIEVNYTYENGKLKTRVTRRSFTVKYPEGEYIGKTVYTHTSDNLISYVEYSVNPDTKMETKVSEGSLTYKNGNLVQFKSIRGSSVSTIVQEYDTKNNPLKNILGFDLLLTEVEFSANNILKINRTDSEFPNPAVYLVNYIYNDKDYPTKRTSFTSDGKSIEYEIGYTY</sequence>
<protein>
    <recommendedName>
        <fullName evidence="4">DUF4595 domain-containing protein</fullName>
    </recommendedName>
</protein>
<reference evidence="2 3" key="1">
    <citation type="journal article" date="2018" name="Int. J. Syst. Evol. Microbiol.">
        <title>Flavobacterium chryseum sp. nov. and Flavobacterium psychroterrae sp. nov., novel environmental bacteria isolated from Antarctica.</title>
        <authorList>
            <person name="Kralova S."/>
            <person name="Svec P."/>
            <person name="Busse H.J."/>
            <person name="Stankova E."/>
            <person name="Vaczi P."/>
            <person name="Sedlacek I."/>
        </authorList>
    </citation>
    <scope>NUCLEOTIDE SEQUENCE [LARGE SCALE GENOMIC DNA]</scope>
    <source>
        <strain evidence="2 3">CCM 8827</strain>
    </source>
</reference>
<feature type="signal peptide" evidence="1">
    <location>
        <begin position="1"/>
        <end position="22"/>
    </location>
</feature>
<accession>A0ABS5PDT2</accession>